<dbReference type="PANTHER" id="PTHR43806:SF11">
    <property type="entry name" value="CEREVISIN-RELATED"/>
    <property type="match status" value="1"/>
</dbReference>
<comment type="similarity">
    <text evidence="1 5">Belongs to the peptidase S8 family.</text>
</comment>
<organism evidence="8 9">
    <name type="scientific">Rhodanobacter ginsengisoli</name>
    <dbReference type="NCBI Taxonomy" id="418646"/>
    <lineage>
        <taxon>Bacteria</taxon>
        <taxon>Pseudomonadati</taxon>
        <taxon>Pseudomonadota</taxon>
        <taxon>Gammaproteobacteria</taxon>
        <taxon>Lysobacterales</taxon>
        <taxon>Rhodanobacteraceae</taxon>
        <taxon>Rhodanobacter</taxon>
    </lineage>
</organism>
<evidence type="ECO:0000313" key="9">
    <source>
        <dbReference type="Proteomes" id="UP001596114"/>
    </source>
</evidence>
<gene>
    <name evidence="8" type="ORF">ACFPPA_03710</name>
</gene>
<feature type="domain" description="Peptidase S8/S53" evidence="7">
    <location>
        <begin position="159"/>
        <end position="381"/>
    </location>
</feature>
<evidence type="ECO:0000313" key="8">
    <source>
        <dbReference type="EMBL" id="MFC5524842.1"/>
    </source>
</evidence>
<keyword evidence="6" id="KW-0732">Signal</keyword>
<name>A0ABW0QL09_9GAMM</name>
<evidence type="ECO:0000256" key="3">
    <source>
        <dbReference type="ARBA" id="ARBA00022801"/>
    </source>
</evidence>
<feature type="active site" description="Charge relay system" evidence="5">
    <location>
        <position position="350"/>
    </location>
</feature>
<dbReference type="Pfam" id="PF00082">
    <property type="entry name" value="Peptidase_S8"/>
    <property type="match status" value="1"/>
</dbReference>
<reference evidence="9" key="1">
    <citation type="journal article" date="2019" name="Int. J. Syst. Evol. Microbiol.">
        <title>The Global Catalogue of Microorganisms (GCM) 10K type strain sequencing project: providing services to taxonomists for standard genome sequencing and annotation.</title>
        <authorList>
            <consortium name="The Broad Institute Genomics Platform"/>
            <consortium name="The Broad Institute Genome Sequencing Center for Infectious Disease"/>
            <person name="Wu L."/>
            <person name="Ma J."/>
        </authorList>
    </citation>
    <scope>NUCLEOTIDE SEQUENCE [LARGE SCALE GENOMIC DNA]</scope>
    <source>
        <strain evidence="9">CGMCC 1.16619</strain>
    </source>
</reference>
<dbReference type="InterPro" id="IPR000209">
    <property type="entry name" value="Peptidase_S8/S53_dom"/>
</dbReference>
<sequence>MSRSISLVLLCLALAACAAAVRPPSSTAAGVMDAQRQILVTLRIAPPHFRPDLDYTGNYLAAPGRVARRRVAQALARRYHLVLLDDWPIPTLNLDCFVMRVDGARVDPTLLQQLSADPRVATVQPMHLFHTLADNDPLSALQPTTAVWHLAELHRQATGRHVTVAELDSGVELTHPDLQGQVGTARNFVDDGGYRAESHGTEVAGIIAARADNGLGIVGVAPGARLLALRACWQPPQPQLAGATCSSFTLAKALQFALQTNAQVFNLSLSGPGDPLLAQLLDAALARGITIVVAIDPDRDDGGFPASHPGVLAVTADPDGSRLAGALQAPGRDIPTTLPGGQWGFVSGASFATAQVSGLVAVLRELSPRLRPGQLRAALASRIALGSTAQRPALIDACAAAMRLSQRCACDCAVPAIASRGSHP</sequence>
<keyword evidence="4 5" id="KW-0720">Serine protease</keyword>
<proteinExistence type="inferred from homology"/>
<comment type="caution">
    <text evidence="8">The sequence shown here is derived from an EMBL/GenBank/DDBJ whole genome shotgun (WGS) entry which is preliminary data.</text>
</comment>
<evidence type="ECO:0000256" key="4">
    <source>
        <dbReference type="ARBA" id="ARBA00022825"/>
    </source>
</evidence>
<evidence type="ECO:0000256" key="1">
    <source>
        <dbReference type="ARBA" id="ARBA00011073"/>
    </source>
</evidence>
<dbReference type="PROSITE" id="PS00137">
    <property type="entry name" value="SUBTILASE_HIS"/>
    <property type="match status" value="1"/>
</dbReference>
<dbReference type="SUPFAM" id="SSF52743">
    <property type="entry name" value="Subtilisin-like"/>
    <property type="match status" value="1"/>
</dbReference>
<feature type="chain" id="PRO_5045810464" evidence="6">
    <location>
        <begin position="19"/>
        <end position="424"/>
    </location>
</feature>
<dbReference type="PANTHER" id="PTHR43806">
    <property type="entry name" value="PEPTIDASE S8"/>
    <property type="match status" value="1"/>
</dbReference>
<dbReference type="InterPro" id="IPR036852">
    <property type="entry name" value="Peptidase_S8/S53_dom_sf"/>
</dbReference>
<feature type="signal peptide" evidence="6">
    <location>
        <begin position="1"/>
        <end position="18"/>
    </location>
</feature>
<evidence type="ECO:0000256" key="5">
    <source>
        <dbReference type="PROSITE-ProRule" id="PRU01240"/>
    </source>
</evidence>
<feature type="active site" description="Charge relay system" evidence="5">
    <location>
        <position position="199"/>
    </location>
</feature>
<evidence type="ECO:0000256" key="6">
    <source>
        <dbReference type="SAM" id="SignalP"/>
    </source>
</evidence>
<dbReference type="RefSeq" id="WP_377317398.1">
    <property type="nucleotide sequence ID" value="NZ_JBHSNF010000001.1"/>
</dbReference>
<protein>
    <submittedName>
        <fullName evidence="8">S8 family serine peptidase</fullName>
    </submittedName>
</protein>
<dbReference type="InterPro" id="IPR015500">
    <property type="entry name" value="Peptidase_S8_subtilisin-rel"/>
</dbReference>
<keyword evidence="2 5" id="KW-0645">Protease</keyword>
<dbReference type="InterPro" id="IPR050131">
    <property type="entry name" value="Peptidase_S8_subtilisin-like"/>
</dbReference>
<dbReference type="InterPro" id="IPR022398">
    <property type="entry name" value="Peptidase_S8_His-AS"/>
</dbReference>
<dbReference type="PROSITE" id="PS51892">
    <property type="entry name" value="SUBTILASE"/>
    <property type="match status" value="1"/>
</dbReference>
<keyword evidence="3 5" id="KW-0378">Hydrolase</keyword>
<dbReference type="Proteomes" id="UP001596114">
    <property type="component" value="Unassembled WGS sequence"/>
</dbReference>
<dbReference type="PRINTS" id="PR00723">
    <property type="entry name" value="SUBTILISIN"/>
</dbReference>
<keyword evidence="9" id="KW-1185">Reference proteome</keyword>
<dbReference type="PROSITE" id="PS51257">
    <property type="entry name" value="PROKAR_LIPOPROTEIN"/>
    <property type="match status" value="1"/>
</dbReference>
<feature type="active site" description="Charge relay system" evidence="5">
    <location>
        <position position="168"/>
    </location>
</feature>
<dbReference type="Gene3D" id="3.40.50.200">
    <property type="entry name" value="Peptidase S8/S53 domain"/>
    <property type="match status" value="1"/>
</dbReference>
<accession>A0ABW0QL09</accession>
<evidence type="ECO:0000256" key="2">
    <source>
        <dbReference type="ARBA" id="ARBA00022670"/>
    </source>
</evidence>
<dbReference type="EMBL" id="JBHSNF010000001">
    <property type="protein sequence ID" value="MFC5524842.1"/>
    <property type="molecule type" value="Genomic_DNA"/>
</dbReference>
<evidence type="ECO:0000259" key="7">
    <source>
        <dbReference type="Pfam" id="PF00082"/>
    </source>
</evidence>